<gene>
    <name evidence="1" type="ORF">K3G42_014831</name>
</gene>
<comment type="caution">
    <text evidence="1">The sequence shown here is derived from an EMBL/GenBank/DDBJ whole genome shotgun (WGS) entry which is preliminary data.</text>
</comment>
<sequence length="108" mass="10790">MAEFDNRGANLGSGGIASSPSPARGKVAFKAGDGEGGGGGVRTHLDVAGNRVSNGDCAPLATSEEIGAAQPDSPGLERGYSTLLPEGKAGIPRKTSIIKILMLLIGTE</sequence>
<organism evidence="1 2">
    <name type="scientific">Sphaerodactylus townsendi</name>
    <dbReference type="NCBI Taxonomy" id="933632"/>
    <lineage>
        <taxon>Eukaryota</taxon>
        <taxon>Metazoa</taxon>
        <taxon>Chordata</taxon>
        <taxon>Craniata</taxon>
        <taxon>Vertebrata</taxon>
        <taxon>Euteleostomi</taxon>
        <taxon>Lepidosauria</taxon>
        <taxon>Squamata</taxon>
        <taxon>Bifurcata</taxon>
        <taxon>Gekkota</taxon>
        <taxon>Sphaerodactylidae</taxon>
        <taxon>Sphaerodactylus</taxon>
    </lineage>
</organism>
<keyword evidence="2" id="KW-1185">Reference proteome</keyword>
<evidence type="ECO:0000313" key="1">
    <source>
        <dbReference type="EMBL" id="KAH8010831.1"/>
    </source>
</evidence>
<dbReference type="Proteomes" id="UP000827872">
    <property type="component" value="Linkage Group LG11"/>
</dbReference>
<name>A0ACB8FVS5_9SAUR</name>
<proteinExistence type="predicted"/>
<dbReference type="EMBL" id="CM037624">
    <property type="protein sequence ID" value="KAH8010831.1"/>
    <property type="molecule type" value="Genomic_DNA"/>
</dbReference>
<evidence type="ECO:0000313" key="2">
    <source>
        <dbReference type="Proteomes" id="UP000827872"/>
    </source>
</evidence>
<accession>A0ACB8FVS5</accession>
<reference evidence="1" key="1">
    <citation type="submission" date="2021-08" db="EMBL/GenBank/DDBJ databases">
        <title>The first chromosome-level gecko genome reveals the dynamic sex chromosomes of Neotropical dwarf geckos (Sphaerodactylidae: Sphaerodactylus).</title>
        <authorList>
            <person name="Pinto B.J."/>
            <person name="Keating S.E."/>
            <person name="Gamble T."/>
        </authorList>
    </citation>
    <scope>NUCLEOTIDE SEQUENCE</scope>
    <source>
        <strain evidence="1">TG3544</strain>
    </source>
</reference>
<protein>
    <submittedName>
        <fullName evidence="1">Uncharacterized protein</fullName>
    </submittedName>
</protein>